<dbReference type="OrthoDB" id="9802328at2"/>
<dbReference type="Proteomes" id="UP000094296">
    <property type="component" value="Unassembled WGS sequence"/>
</dbReference>
<keyword evidence="9" id="KW-1185">Reference proteome</keyword>
<dbReference type="EMBL" id="MIJE01000033">
    <property type="protein sequence ID" value="OEF95993.1"/>
    <property type="molecule type" value="Genomic_DNA"/>
</dbReference>
<feature type="domain" description="Aminotransferase class I/classII large" evidence="7">
    <location>
        <begin position="31"/>
        <end position="384"/>
    </location>
</feature>
<evidence type="ECO:0000313" key="8">
    <source>
        <dbReference type="EMBL" id="OEF95993.1"/>
    </source>
</evidence>
<dbReference type="STRING" id="766136.BHF68_09590"/>
<comment type="cofactor">
    <cofactor evidence="1 6">
        <name>pyridoxal 5'-phosphate</name>
        <dbReference type="ChEBI" id="CHEBI:597326"/>
    </cofactor>
</comment>
<evidence type="ECO:0000256" key="6">
    <source>
        <dbReference type="RuleBase" id="RU000481"/>
    </source>
</evidence>
<dbReference type="AlphaFoldDB" id="A0A1E5FZS0"/>
<dbReference type="EC" id="2.6.1.-" evidence="6"/>
<dbReference type="InterPro" id="IPR015422">
    <property type="entry name" value="PyrdxlP-dep_Trfase_small"/>
</dbReference>
<dbReference type="PRINTS" id="PR00753">
    <property type="entry name" value="ACCSYNTHASE"/>
</dbReference>
<keyword evidence="4 6" id="KW-0808">Transferase</keyword>
<dbReference type="GO" id="GO:0030170">
    <property type="term" value="F:pyridoxal phosphate binding"/>
    <property type="evidence" value="ECO:0007669"/>
    <property type="project" value="InterPro"/>
</dbReference>
<evidence type="ECO:0000256" key="1">
    <source>
        <dbReference type="ARBA" id="ARBA00001933"/>
    </source>
</evidence>
<dbReference type="FunFam" id="3.40.640.10:FF:000033">
    <property type="entry name" value="Aspartate aminotransferase"/>
    <property type="match status" value="1"/>
</dbReference>
<evidence type="ECO:0000256" key="3">
    <source>
        <dbReference type="ARBA" id="ARBA00022576"/>
    </source>
</evidence>
<dbReference type="SUPFAM" id="SSF53383">
    <property type="entry name" value="PLP-dependent transferases"/>
    <property type="match status" value="1"/>
</dbReference>
<evidence type="ECO:0000313" key="9">
    <source>
        <dbReference type="Proteomes" id="UP000094296"/>
    </source>
</evidence>
<accession>A0A1E5FZS0</accession>
<dbReference type="Gene3D" id="3.90.1150.10">
    <property type="entry name" value="Aspartate Aminotransferase, domain 1"/>
    <property type="match status" value="1"/>
</dbReference>
<evidence type="ECO:0000256" key="2">
    <source>
        <dbReference type="ARBA" id="ARBA00007441"/>
    </source>
</evidence>
<gene>
    <name evidence="8" type="ORF">BHF68_09590</name>
</gene>
<reference evidence="8 9" key="1">
    <citation type="submission" date="2016-09" db="EMBL/GenBank/DDBJ databases">
        <title>Draft genome sequence for the type strain of Desulfuribacillus alkaliarsenatis AHT28, an obligately anaerobic, sulfidogenic bacterium isolated from Russian soda lake sediments.</title>
        <authorList>
            <person name="Abin C.A."/>
            <person name="Hollibaugh J.T."/>
        </authorList>
    </citation>
    <scope>NUCLEOTIDE SEQUENCE [LARGE SCALE GENOMIC DNA]</scope>
    <source>
        <strain evidence="8 9">AHT28</strain>
    </source>
</reference>
<comment type="similarity">
    <text evidence="2 6">Belongs to the class-I pyridoxal-phosphate-dependent aminotransferase family.</text>
</comment>
<dbReference type="Gene3D" id="3.40.640.10">
    <property type="entry name" value="Type I PLP-dependent aspartate aminotransferase-like (Major domain)"/>
    <property type="match status" value="1"/>
</dbReference>
<dbReference type="RefSeq" id="WP_069643913.1">
    <property type="nucleotide sequence ID" value="NZ_MIJE01000033.1"/>
</dbReference>
<dbReference type="InterPro" id="IPR015424">
    <property type="entry name" value="PyrdxlP-dep_Trfase"/>
</dbReference>
<keyword evidence="5" id="KW-0663">Pyridoxal phosphate</keyword>
<organism evidence="8 9">
    <name type="scientific">Desulfuribacillus alkaliarsenatis</name>
    <dbReference type="NCBI Taxonomy" id="766136"/>
    <lineage>
        <taxon>Bacteria</taxon>
        <taxon>Bacillati</taxon>
        <taxon>Bacillota</taxon>
        <taxon>Desulfuribacillia</taxon>
        <taxon>Desulfuribacillales</taxon>
        <taxon>Desulfuribacillaceae</taxon>
        <taxon>Desulfuribacillus</taxon>
    </lineage>
</organism>
<dbReference type="PANTHER" id="PTHR46383">
    <property type="entry name" value="ASPARTATE AMINOTRANSFERASE"/>
    <property type="match status" value="1"/>
</dbReference>
<dbReference type="InterPro" id="IPR004838">
    <property type="entry name" value="NHTrfase_class1_PyrdxlP-BS"/>
</dbReference>
<evidence type="ECO:0000256" key="5">
    <source>
        <dbReference type="ARBA" id="ARBA00022898"/>
    </source>
</evidence>
<keyword evidence="3 6" id="KW-0032">Aminotransferase</keyword>
<dbReference type="GO" id="GO:0006520">
    <property type="term" value="P:amino acid metabolic process"/>
    <property type="evidence" value="ECO:0007669"/>
    <property type="project" value="InterPro"/>
</dbReference>
<comment type="caution">
    <text evidence="8">The sequence shown here is derived from an EMBL/GenBank/DDBJ whole genome shotgun (WGS) entry which is preliminary data.</text>
</comment>
<evidence type="ECO:0000259" key="7">
    <source>
        <dbReference type="Pfam" id="PF00155"/>
    </source>
</evidence>
<dbReference type="InterPro" id="IPR004839">
    <property type="entry name" value="Aminotransferase_I/II_large"/>
</dbReference>
<dbReference type="InterPro" id="IPR050596">
    <property type="entry name" value="AspAT/PAT-like"/>
</dbReference>
<name>A0A1E5FZS0_9FIRM</name>
<dbReference type="Pfam" id="PF00155">
    <property type="entry name" value="Aminotran_1_2"/>
    <property type="match status" value="1"/>
</dbReference>
<dbReference type="CDD" id="cd00609">
    <property type="entry name" value="AAT_like"/>
    <property type="match status" value="1"/>
</dbReference>
<sequence length="392" mass="43272">MRLSKRVETLTPSTTLAITAKAKELKQQGINIISFGAGEPDYNTPQHIIDAAYKAMQDGQTKYTPAAGLPELRKAICKKLLDDNQLTYEPANICVCSGAKHALYNIFQVICDPGDEVIIPIPYWVSYPEQVKLASATPVYIEGFESNQFKITAEQLEAVITEKTKALILNSPSNPSGTAYSKEELESIAEVCVKKDIMVISDEIYEKLVYDNVEHISIASLNDEIFKKTLVVNGVSKPYSMTGWRIGYVAGDKDIIRAIIDLSSHSTSNPTTMAQWGTLEALTGSQQPLNDMVKEFDKRRKVMIELLNDIPGITCETPQGAFYAYPNVSALFSEKITNADELSSILLEQANVAVIPGSAFGSDKHVRLSYATSMQNIEEGIKRIKTFVENNL</sequence>
<dbReference type="InterPro" id="IPR015421">
    <property type="entry name" value="PyrdxlP-dep_Trfase_major"/>
</dbReference>
<dbReference type="PROSITE" id="PS00105">
    <property type="entry name" value="AA_TRANSFER_CLASS_1"/>
    <property type="match status" value="1"/>
</dbReference>
<protein>
    <recommendedName>
        <fullName evidence="6">Aminotransferase</fullName>
        <ecNumber evidence="6">2.6.1.-</ecNumber>
    </recommendedName>
</protein>
<dbReference type="GO" id="GO:0008483">
    <property type="term" value="F:transaminase activity"/>
    <property type="evidence" value="ECO:0007669"/>
    <property type="project" value="UniProtKB-KW"/>
</dbReference>
<evidence type="ECO:0000256" key="4">
    <source>
        <dbReference type="ARBA" id="ARBA00022679"/>
    </source>
</evidence>
<proteinExistence type="inferred from homology"/>
<dbReference type="PANTHER" id="PTHR46383:SF1">
    <property type="entry name" value="ASPARTATE AMINOTRANSFERASE"/>
    <property type="match status" value="1"/>
</dbReference>